<keyword evidence="12" id="KW-1185">Reference proteome</keyword>
<dbReference type="Gene3D" id="3.30.450.20">
    <property type="entry name" value="PAS domain"/>
    <property type="match status" value="1"/>
</dbReference>
<dbReference type="Gene3D" id="1.10.287.130">
    <property type="match status" value="1"/>
</dbReference>
<dbReference type="GO" id="GO:0004721">
    <property type="term" value="F:phosphoprotein phosphatase activity"/>
    <property type="evidence" value="ECO:0007669"/>
    <property type="project" value="TreeGrafter"/>
</dbReference>
<evidence type="ECO:0000256" key="2">
    <source>
        <dbReference type="ARBA" id="ARBA00004370"/>
    </source>
</evidence>
<sequence length="395" mass="44233">MDFASNLLTLVVIIAFTIYMTLVLSKNFASKTEGDIEKYSTAPKKTQNPGLMKSDFILYNIKEGLILLDVNKKILNINKPAVKLLQGSDKFDYKDKNIIFLSRNHEILQLVDKAYTNGNVAKTVQIGSSYVKLYLNPIHEDTRLIGIMCLLIDDTISFNQELTKRRFTANISHELKTPLTAIIGYADILCSMDVSLKESKQFAAKIKKSADQMTILINNIIKLSSLDENATGFPKTILDLSSIVRNCVSNQVPNAEFKKVSLDLDVDDEIAFFANEELVSEMISNLISNAIRYNYEKGKVKVVLSKLDNTSVLSISDTGQGIPEKYLNRIFDRFFVVDKSRSKQSGGSGIGLCIVKHIAQIYNIEIKVTSVEGKGSVFTLIFPKVDTKDYNSQYD</sequence>
<dbReference type="PANTHER" id="PTHR45453">
    <property type="entry name" value="PHOSPHATE REGULON SENSOR PROTEIN PHOR"/>
    <property type="match status" value="1"/>
</dbReference>
<dbReference type="EMBL" id="VJXW01000008">
    <property type="protein sequence ID" value="TRW26083.1"/>
    <property type="molecule type" value="Genomic_DNA"/>
</dbReference>
<dbReference type="EMBL" id="MBEW02000020">
    <property type="protein sequence ID" value="RDY20787.1"/>
    <property type="molecule type" value="Genomic_DNA"/>
</dbReference>
<comment type="subcellular location">
    <subcellularLocation>
        <location evidence="2">Membrane</location>
    </subcellularLocation>
</comment>
<reference evidence="10 12" key="1">
    <citation type="journal article" date="2016" name="Genome Announc.">
        <title>Draft Genome Sequence of Criibacterium bergeronii gen. nov., sp. nov., Strain CCRI-22567T, Isolated from a Vaginal Sample from a Woman with Bacterial Vaginosis.</title>
        <authorList>
            <person name="Maheux A.F."/>
            <person name="Berube E."/>
            <person name="Boudreau D.K."/>
            <person name="Raymond F."/>
            <person name="Corbeil J."/>
            <person name="Roy P.H."/>
            <person name="Boissinot M."/>
            <person name="Omar R.F."/>
        </authorList>
    </citation>
    <scope>NUCLEOTIDE SEQUENCE [LARGE SCALE GENOMIC DNA]</scope>
    <source>
        <strain evidence="10 12">CCRI-22567</strain>
    </source>
</reference>
<dbReference type="STRING" id="1871336.BBG48_02240"/>
<evidence type="ECO:0000313" key="10">
    <source>
        <dbReference type="EMBL" id="RDY20787.1"/>
    </source>
</evidence>
<dbReference type="PANTHER" id="PTHR45453:SF1">
    <property type="entry name" value="PHOSPHATE REGULON SENSOR PROTEIN PHOR"/>
    <property type="match status" value="1"/>
</dbReference>
<dbReference type="SMART" id="SM00388">
    <property type="entry name" value="HisKA"/>
    <property type="match status" value="1"/>
</dbReference>
<evidence type="ECO:0000256" key="4">
    <source>
        <dbReference type="ARBA" id="ARBA00022553"/>
    </source>
</evidence>
<dbReference type="InterPro" id="IPR004358">
    <property type="entry name" value="Sig_transdc_His_kin-like_C"/>
</dbReference>
<evidence type="ECO:0000259" key="9">
    <source>
        <dbReference type="PROSITE" id="PS50109"/>
    </source>
</evidence>
<dbReference type="FunFam" id="3.30.565.10:FF:000006">
    <property type="entry name" value="Sensor histidine kinase WalK"/>
    <property type="match status" value="1"/>
</dbReference>
<dbReference type="Pfam" id="PF02518">
    <property type="entry name" value="HATPase_c"/>
    <property type="match status" value="1"/>
</dbReference>
<dbReference type="RefSeq" id="WP_068912446.1">
    <property type="nucleotide sequence ID" value="NZ_MBEW02000020.1"/>
</dbReference>
<dbReference type="InterPro" id="IPR005467">
    <property type="entry name" value="His_kinase_dom"/>
</dbReference>
<dbReference type="InterPro" id="IPR050351">
    <property type="entry name" value="BphY/WalK/GraS-like"/>
</dbReference>
<evidence type="ECO:0000256" key="7">
    <source>
        <dbReference type="ARBA" id="ARBA00023012"/>
    </source>
</evidence>
<evidence type="ECO:0000256" key="8">
    <source>
        <dbReference type="ARBA" id="ARBA00023136"/>
    </source>
</evidence>
<dbReference type="GO" id="GO:0000155">
    <property type="term" value="F:phosphorelay sensor kinase activity"/>
    <property type="evidence" value="ECO:0007669"/>
    <property type="project" value="InterPro"/>
</dbReference>
<evidence type="ECO:0000256" key="1">
    <source>
        <dbReference type="ARBA" id="ARBA00000085"/>
    </source>
</evidence>
<proteinExistence type="predicted"/>
<keyword evidence="8" id="KW-0472">Membrane</keyword>
<gene>
    <name evidence="10" type="ORF">BBG48_008165</name>
    <name evidence="11" type="ORF">FL857_06605</name>
</gene>
<dbReference type="PRINTS" id="PR00344">
    <property type="entry name" value="BCTRLSENSOR"/>
</dbReference>
<dbReference type="Proteomes" id="UP000319424">
    <property type="component" value="Unassembled WGS sequence"/>
</dbReference>
<evidence type="ECO:0000313" key="12">
    <source>
        <dbReference type="Proteomes" id="UP000093352"/>
    </source>
</evidence>
<dbReference type="Proteomes" id="UP000093352">
    <property type="component" value="Unassembled WGS sequence"/>
</dbReference>
<dbReference type="SUPFAM" id="SSF47384">
    <property type="entry name" value="Homodimeric domain of signal transducing histidine kinase"/>
    <property type="match status" value="1"/>
</dbReference>
<keyword evidence="6 10" id="KW-0418">Kinase</keyword>
<evidence type="ECO:0000313" key="13">
    <source>
        <dbReference type="Proteomes" id="UP000319424"/>
    </source>
</evidence>
<name>A0A371IJW7_9FIRM</name>
<dbReference type="EC" id="2.7.13.3" evidence="3"/>
<dbReference type="PROSITE" id="PS50109">
    <property type="entry name" value="HIS_KIN"/>
    <property type="match status" value="1"/>
</dbReference>
<organism evidence="10 12">
    <name type="scientific">Criibacterium bergeronii</name>
    <dbReference type="NCBI Taxonomy" id="1871336"/>
    <lineage>
        <taxon>Bacteria</taxon>
        <taxon>Bacillati</taxon>
        <taxon>Bacillota</taxon>
        <taxon>Clostridia</taxon>
        <taxon>Peptostreptococcales</taxon>
        <taxon>Filifactoraceae</taxon>
        <taxon>Criibacterium</taxon>
    </lineage>
</organism>
<dbReference type="CDD" id="cd00082">
    <property type="entry name" value="HisKA"/>
    <property type="match status" value="1"/>
</dbReference>
<dbReference type="Gene3D" id="3.30.565.10">
    <property type="entry name" value="Histidine kinase-like ATPase, C-terminal domain"/>
    <property type="match status" value="1"/>
</dbReference>
<comment type="caution">
    <text evidence="10">The sequence shown here is derived from an EMBL/GenBank/DDBJ whole genome shotgun (WGS) entry which is preliminary data.</text>
</comment>
<comment type="catalytic activity">
    <reaction evidence="1">
        <text>ATP + protein L-histidine = ADP + protein N-phospho-L-histidine.</text>
        <dbReference type="EC" id="2.7.13.3"/>
    </reaction>
</comment>
<dbReference type="SUPFAM" id="SSF55874">
    <property type="entry name" value="ATPase domain of HSP90 chaperone/DNA topoisomerase II/histidine kinase"/>
    <property type="match status" value="1"/>
</dbReference>
<dbReference type="InterPro" id="IPR036097">
    <property type="entry name" value="HisK_dim/P_sf"/>
</dbReference>
<dbReference type="InterPro" id="IPR003661">
    <property type="entry name" value="HisK_dim/P_dom"/>
</dbReference>
<dbReference type="FunFam" id="1.10.287.130:FF:000001">
    <property type="entry name" value="Two-component sensor histidine kinase"/>
    <property type="match status" value="1"/>
</dbReference>
<dbReference type="OrthoDB" id="9813151at2"/>
<accession>A0A371IJW7</accession>
<dbReference type="InterPro" id="IPR003594">
    <property type="entry name" value="HATPase_dom"/>
</dbReference>
<evidence type="ECO:0000256" key="3">
    <source>
        <dbReference type="ARBA" id="ARBA00012438"/>
    </source>
</evidence>
<reference evidence="10" key="2">
    <citation type="submission" date="2018-07" db="EMBL/GenBank/DDBJ databases">
        <authorList>
            <person name="Quirk P.G."/>
            <person name="Krulwich T.A."/>
        </authorList>
    </citation>
    <scope>NUCLEOTIDE SEQUENCE</scope>
    <source>
        <strain evidence="10">CCRI-22567</strain>
    </source>
</reference>
<evidence type="ECO:0000256" key="5">
    <source>
        <dbReference type="ARBA" id="ARBA00022679"/>
    </source>
</evidence>
<dbReference type="AlphaFoldDB" id="A0A371IJW7"/>
<evidence type="ECO:0000313" key="11">
    <source>
        <dbReference type="EMBL" id="TRW26083.1"/>
    </source>
</evidence>
<dbReference type="InterPro" id="IPR036890">
    <property type="entry name" value="HATPase_C_sf"/>
</dbReference>
<evidence type="ECO:0000256" key="6">
    <source>
        <dbReference type="ARBA" id="ARBA00022777"/>
    </source>
</evidence>
<keyword evidence="4" id="KW-0597">Phosphoprotein</keyword>
<dbReference type="GO" id="GO:0005886">
    <property type="term" value="C:plasma membrane"/>
    <property type="evidence" value="ECO:0007669"/>
    <property type="project" value="TreeGrafter"/>
</dbReference>
<protein>
    <recommendedName>
        <fullName evidence="3">histidine kinase</fullName>
        <ecNumber evidence="3">2.7.13.3</ecNumber>
    </recommendedName>
</protein>
<feature type="domain" description="Histidine kinase" evidence="9">
    <location>
        <begin position="170"/>
        <end position="386"/>
    </location>
</feature>
<dbReference type="CDD" id="cd00075">
    <property type="entry name" value="HATPase"/>
    <property type="match status" value="1"/>
</dbReference>
<dbReference type="GO" id="GO:0016036">
    <property type="term" value="P:cellular response to phosphate starvation"/>
    <property type="evidence" value="ECO:0007669"/>
    <property type="project" value="TreeGrafter"/>
</dbReference>
<keyword evidence="5" id="KW-0808">Transferase</keyword>
<reference evidence="11 13" key="3">
    <citation type="submission" date="2019-07" db="EMBL/GenBank/DDBJ databases">
        <title>Criibacterium bergeronii gen. nov., sp. nov. isolated from human clinical samples.</title>
        <authorList>
            <person name="Maheux A.F."/>
            <person name="Boudreau D.K."/>
            <person name="Berube E."/>
            <person name="Brodeur S."/>
            <person name="Bernard K.A."/>
            <person name="Abed J.Y."/>
            <person name="Ducrey E."/>
            <person name="Guay E.F."/>
            <person name="Raymond F."/>
            <person name="Corbeil J."/>
            <person name="Domingo M.-C."/>
            <person name="Roy P.H."/>
            <person name="Boissinot M."/>
            <person name="Tocheva E.I."/>
            <person name="Omar R.F."/>
        </authorList>
    </citation>
    <scope>NUCLEOTIDE SEQUENCE [LARGE SCALE GENOMIC DNA]</scope>
    <source>
        <strain evidence="11 13">CCRI-24246</strain>
    </source>
</reference>
<dbReference type="SMART" id="SM00387">
    <property type="entry name" value="HATPase_c"/>
    <property type="match status" value="1"/>
</dbReference>
<keyword evidence="7" id="KW-0902">Two-component regulatory system</keyword>
<dbReference type="Pfam" id="PF00512">
    <property type="entry name" value="HisKA"/>
    <property type="match status" value="1"/>
</dbReference>